<comment type="caution">
    <text evidence="2">The sequence shown here is derived from an EMBL/GenBank/DDBJ whole genome shotgun (WGS) entry which is preliminary data.</text>
</comment>
<feature type="region of interest" description="Disordered" evidence="1">
    <location>
        <begin position="31"/>
        <end position="52"/>
    </location>
</feature>
<reference evidence="2" key="1">
    <citation type="submission" date="2023-03" db="EMBL/GenBank/DDBJ databases">
        <title>Massive genome expansion in bonnet fungi (Mycena s.s.) driven by repeated elements and novel gene families across ecological guilds.</title>
        <authorList>
            <consortium name="Lawrence Berkeley National Laboratory"/>
            <person name="Harder C.B."/>
            <person name="Miyauchi S."/>
            <person name="Viragh M."/>
            <person name="Kuo A."/>
            <person name="Thoen E."/>
            <person name="Andreopoulos B."/>
            <person name="Lu D."/>
            <person name="Skrede I."/>
            <person name="Drula E."/>
            <person name="Henrissat B."/>
            <person name="Morin E."/>
            <person name="Kohler A."/>
            <person name="Barry K."/>
            <person name="LaButti K."/>
            <person name="Morin E."/>
            <person name="Salamov A."/>
            <person name="Lipzen A."/>
            <person name="Mereny Z."/>
            <person name="Hegedus B."/>
            <person name="Baldrian P."/>
            <person name="Stursova M."/>
            <person name="Weitz H."/>
            <person name="Taylor A."/>
            <person name="Grigoriev I.V."/>
            <person name="Nagy L.G."/>
            <person name="Martin F."/>
            <person name="Kauserud H."/>
        </authorList>
    </citation>
    <scope>NUCLEOTIDE SEQUENCE</scope>
    <source>
        <strain evidence="2">CBHHK173m</strain>
    </source>
</reference>
<evidence type="ECO:0000256" key="1">
    <source>
        <dbReference type="SAM" id="MobiDB-lite"/>
    </source>
</evidence>
<protein>
    <submittedName>
        <fullName evidence="2">Uncharacterized protein</fullName>
    </submittedName>
</protein>
<sequence>MAARDSARPGQTPWQPRVGLGAARLRSAPAQCSRELRRKAPPQIRTPPASVRKSARLGLAAADSMRWRLLARARKFEPRLQVYAAVAWIRLRAARCGVFLGAGLDSQRSATANCRAEPRVRKPMWRSPGSRSDRRSAAASCGAEPRVRKSWRHVRKPPWRSPASDSGSVRDSQRTDSMRAEALVSPVRPQSTRRTPIGPGAARCGDSRAS</sequence>
<organism evidence="2 3">
    <name type="scientific">Mycena belliarum</name>
    <dbReference type="NCBI Taxonomy" id="1033014"/>
    <lineage>
        <taxon>Eukaryota</taxon>
        <taxon>Fungi</taxon>
        <taxon>Dikarya</taxon>
        <taxon>Basidiomycota</taxon>
        <taxon>Agaricomycotina</taxon>
        <taxon>Agaricomycetes</taxon>
        <taxon>Agaricomycetidae</taxon>
        <taxon>Agaricales</taxon>
        <taxon>Marasmiineae</taxon>
        <taxon>Mycenaceae</taxon>
        <taxon>Mycena</taxon>
    </lineage>
</organism>
<proteinExistence type="predicted"/>
<gene>
    <name evidence="2" type="ORF">B0H15DRAFT_953923</name>
</gene>
<dbReference type="AlphaFoldDB" id="A0AAD6TW58"/>
<evidence type="ECO:0000313" key="3">
    <source>
        <dbReference type="Proteomes" id="UP001222325"/>
    </source>
</evidence>
<name>A0AAD6TW58_9AGAR</name>
<feature type="region of interest" description="Disordered" evidence="1">
    <location>
        <begin position="1"/>
        <end position="20"/>
    </location>
</feature>
<dbReference type="Proteomes" id="UP001222325">
    <property type="component" value="Unassembled WGS sequence"/>
</dbReference>
<evidence type="ECO:0000313" key="2">
    <source>
        <dbReference type="EMBL" id="KAJ7079555.1"/>
    </source>
</evidence>
<keyword evidence="3" id="KW-1185">Reference proteome</keyword>
<feature type="region of interest" description="Disordered" evidence="1">
    <location>
        <begin position="110"/>
        <end position="210"/>
    </location>
</feature>
<dbReference type="EMBL" id="JARJCN010000059">
    <property type="protein sequence ID" value="KAJ7079555.1"/>
    <property type="molecule type" value="Genomic_DNA"/>
</dbReference>
<accession>A0AAD6TW58</accession>
<feature type="compositionally biased region" description="Basic residues" evidence="1">
    <location>
        <begin position="148"/>
        <end position="158"/>
    </location>
</feature>